<evidence type="ECO:0000256" key="3">
    <source>
        <dbReference type="ARBA" id="ARBA00022517"/>
    </source>
</evidence>
<gene>
    <name evidence="7" type="ORF">Micbo1qcDRAFT_158207</name>
</gene>
<feature type="region of interest" description="Disordered" evidence="6">
    <location>
        <begin position="38"/>
        <end position="60"/>
    </location>
</feature>
<sequence>MAPTAVASKPKLEVQVDRPTPYTFDLGILLASDPNPISAASATAYDENDQPIPGAAPTTSAGKEAQLAAVARDAAQALINQLLTTCPLHSAPTGVLLSLPAATTPMPREKPLPPPKEPTKWELFAARKGIKPKTREQRRMRNQVFNEQTGEYERTWGFDAKAHHKKKEEGIIQQDWLVELPGQGPQSGGGAGKESGGRGAAAGAEGEDGGKPGKVRKVKAGGTPFSNKKRKMLAPKQSKKNTRL</sequence>
<dbReference type="STRING" id="196109.A0A136JFT3"/>
<evidence type="ECO:0000256" key="4">
    <source>
        <dbReference type="ARBA" id="ARBA00023242"/>
    </source>
</evidence>
<evidence type="ECO:0000256" key="5">
    <source>
        <dbReference type="RuleBase" id="RU364132"/>
    </source>
</evidence>
<dbReference type="OrthoDB" id="28455at2759"/>
<evidence type="ECO:0000256" key="2">
    <source>
        <dbReference type="ARBA" id="ARBA00010077"/>
    </source>
</evidence>
<dbReference type="EMBL" id="KQ964246">
    <property type="protein sequence ID" value="KXJ96031.1"/>
    <property type="molecule type" value="Genomic_DNA"/>
</dbReference>
<dbReference type="InParanoid" id="A0A136JFT3"/>
<dbReference type="Proteomes" id="UP000070501">
    <property type="component" value="Unassembled WGS sequence"/>
</dbReference>
<feature type="compositionally biased region" description="Basic residues" evidence="6">
    <location>
        <begin position="227"/>
        <end position="244"/>
    </location>
</feature>
<proteinExistence type="inferred from homology"/>
<keyword evidence="3 5" id="KW-0690">Ribosome biogenesis</keyword>
<dbReference type="GO" id="GO:0042254">
    <property type="term" value="P:ribosome biogenesis"/>
    <property type="evidence" value="ECO:0007669"/>
    <property type="project" value="UniProtKB-KW"/>
</dbReference>
<feature type="compositionally biased region" description="Gly residues" evidence="6">
    <location>
        <begin position="185"/>
        <end position="200"/>
    </location>
</feature>
<dbReference type="InterPro" id="IPR007023">
    <property type="entry name" value="Ribosom_reg"/>
</dbReference>
<feature type="region of interest" description="Disordered" evidence="6">
    <location>
        <begin position="177"/>
        <end position="244"/>
    </location>
</feature>
<name>A0A136JFT3_9PEZI</name>
<dbReference type="AlphaFoldDB" id="A0A136JFT3"/>
<evidence type="ECO:0000313" key="7">
    <source>
        <dbReference type="EMBL" id="KXJ96031.1"/>
    </source>
</evidence>
<dbReference type="GO" id="GO:0005634">
    <property type="term" value="C:nucleus"/>
    <property type="evidence" value="ECO:0007669"/>
    <property type="project" value="UniProtKB-SubCell"/>
</dbReference>
<reference evidence="8" key="1">
    <citation type="submission" date="2016-02" db="EMBL/GenBank/DDBJ databases">
        <title>Draft genome sequence of Microdochium bolleyi, a fungal endophyte of beachgrass.</title>
        <authorList>
            <consortium name="DOE Joint Genome Institute"/>
            <person name="David A.S."/>
            <person name="May G."/>
            <person name="Haridas S."/>
            <person name="Lim J."/>
            <person name="Wang M."/>
            <person name="Labutti K."/>
            <person name="Lipzen A."/>
            <person name="Barry K."/>
            <person name="Grigoriev I.V."/>
        </authorList>
    </citation>
    <scope>NUCLEOTIDE SEQUENCE [LARGE SCALE GENOMIC DNA]</scope>
    <source>
        <strain evidence="8">J235TASD1</strain>
    </source>
</reference>
<keyword evidence="8" id="KW-1185">Reference proteome</keyword>
<organism evidence="7 8">
    <name type="scientific">Microdochium bolleyi</name>
    <dbReference type="NCBI Taxonomy" id="196109"/>
    <lineage>
        <taxon>Eukaryota</taxon>
        <taxon>Fungi</taxon>
        <taxon>Dikarya</taxon>
        <taxon>Ascomycota</taxon>
        <taxon>Pezizomycotina</taxon>
        <taxon>Sordariomycetes</taxon>
        <taxon>Xylariomycetidae</taxon>
        <taxon>Xylariales</taxon>
        <taxon>Microdochiaceae</taxon>
        <taxon>Microdochium</taxon>
    </lineage>
</organism>
<dbReference type="FunCoup" id="A0A136JFT3">
    <property type="interactions" value="534"/>
</dbReference>
<evidence type="ECO:0000256" key="1">
    <source>
        <dbReference type="ARBA" id="ARBA00004123"/>
    </source>
</evidence>
<comment type="subcellular location">
    <subcellularLocation>
        <location evidence="1 5">Nucleus</location>
    </subcellularLocation>
</comment>
<protein>
    <recommendedName>
        <fullName evidence="5">Ribosome biogenesis regulatory protein</fullName>
    </recommendedName>
</protein>
<evidence type="ECO:0000313" key="8">
    <source>
        <dbReference type="Proteomes" id="UP000070501"/>
    </source>
</evidence>
<keyword evidence="4 5" id="KW-0539">Nucleus</keyword>
<dbReference type="Pfam" id="PF04939">
    <property type="entry name" value="RRS1"/>
    <property type="match status" value="1"/>
</dbReference>
<comment type="similarity">
    <text evidence="2 5">Belongs to the RRS1 family.</text>
</comment>
<comment type="function">
    <text evidence="5">Involved in ribosomal large subunit assembly.</text>
</comment>
<accession>A0A136JFT3</accession>
<evidence type="ECO:0000256" key="6">
    <source>
        <dbReference type="SAM" id="MobiDB-lite"/>
    </source>
</evidence>